<dbReference type="SUPFAM" id="SSF53300">
    <property type="entry name" value="vWA-like"/>
    <property type="match status" value="1"/>
</dbReference>
<proteinExistence type="predicted"/>
<feature type="region of interest" description="Disordered" evidence="1">
    <location>
        <begin position="2948"/>
        <end position="2996"/>
    </location>
</feature>
<sequence>MALDTVLVTRVEGTAWIRTSDGSKVAVKEGMRVPVNAEIITETGASVELEIPGSPPMTISDNREFLVSGDIAEVDVDPVAAALANPDDPAITAVLAALEAGDDPFAQLDPTAAVLTGGGEGGGSSFTRLVSIVETTRPLALEYPRPGVPDVENVRLGGYSGSDVDPTLVTGTSTITLETPERVTEGDSYEIVARVDRPVTGQDLIITLTNGSTITIPVGETEGRVIVDNPYPDDVYEQGDRPEIIGIDSTTGGNYENLDTSSTSGSDIVDDDDATTITLEGPETVTEGDEITITATVDNPPQGSDLVIKLTNGQEIVIKDGETTGFVTYPARPDDSTVQGNIPEEVGIESSTGGNYEKVEHGGPVTTTVEDNDTPSITVTDTLISEGGTGSFNVNFGKPVDNVTTVTLKLEHGKTDDSDVDSRVPPVVTVGGNTVPVTDNGDGTFSFELPPNTVDGVIVTVQTGDDDVFEGEEDFTLIVTQEGETANGTKLPEGIRGEGTGTIVDDGRVIPVDPTNPEGPGTPADDDRPTLVVEGGGRVPEGATAEFTVKLVGDIKEPKPVELQLDLLTGGTNTAEPEDLGEMVVTYVDGNGDTQALTVVGGKVTLPAGVTEIKVSVPTVADNEHEGEESFQLKVTDTNKATTNGEATGDAAIFDKPLIDVPDENDGEDPNNPGQPDVVPGHVSIAEDATAPVVGKFTVDAPAGLQALVVGGKTVSLGELEGLGNTPVTIPTDKGELKLVSYDPATGTIAYEYTVNGAQDHEDGDDSVVDVFDIKAIDELGQESTGELGVHITDTEPQAKADESAITEDAAAPITEDAAAPITGDVLVNDVRGADAIASVVFDGTTAKYGSFTVDAEGKWSYTLDNSLGAVQELNDGDTLTETFEYTITDADGDTSTATLTITINGQTDGPPVVTPEDGDGDVSEGHNSVVENTGATVDGTVSVSAEAGIATVTINGVDITGASAASPVTLPDTGKGVLVVTGYDAATGVISYSYTEGNKVHAHNEANDNISDSFTVEVTDVAGVSSSNDLVIQILDTEPVAEDDVAQVTEDAVAPVTGNVLDNDTLGADASTTVINTGDAQYGVLVDNGDGTWSYTLDNSLAAVQALNEGDTLVEEIRYTITDADGDTSEATLTITINGQTDGPPVVTPEDGDGDVSKGHNSVVENTGETVDGTVSVSAEAGIATVTINGVNITGASAASPVTLPDTGKGVLVVTGYDAATGVISYSYTEGNKVHAHNEANDNISDSFTVEVTDVAGVSSSNDLVIQILDTEPVAEDDVAQVTEDAVAPVTGDVLDNDVRGADAIASVVFDGTTAKYGSFTVDAEGKWSYTLDNSLGAVQELNDGDTLTETFEYTITDADGDTSTATLTITINGQTDGPPVVTPEDGDGDVSEGHNSVVENTGATVDGTVSVSAEAGIATVTINGVDITGASAASPVTLPDTGKGVLVVTGYDAATGVISYSYTEGNKVHAHNEANDNISDSFTVEVTDVAGVSSSNDLVIQILDTEPVAEDDVAQVTEDAVAPVTGNVLDNDTLGADASTTVINTGDAQYGVLVDNGDGTWSYTLDNSLAAVQALNEGDTLVEEIRYTITDADGDTSEATLTITINGQTDGPPVVTPEDGDGDVSEGHNSVVENTGETVDGTVSVSAEAGIATVTINGVNITGASAASPVTLPDTGKGVLVVTGYDAATGVISYSYTEGNKVHAHNEANDNISDSFTVEVTDVAGVSSSNDLVIQILDTEPVAEDDVAQVTEDAVAPVTGNVLDNDTLGADASTTVINTGDAQYGVLVDNGDGTWSYTLDNSLAAVQALNEGDTLVEEIRYTITDADGDTSEATLTITINGQTDGPPVVTPEDGDGDVSEGHNSVVENTGETVDGTVSVSAEAGIATVTINGVNITGASAASPVTLPDTGKGVLVVTGYDAATGVISYSYTEGNKVHAHNEANDNISDSFTVEVTDVAGVSSSNDLVIQILDTEPVAEDDVAQVTEDAVAPITGDVLDNDVRGADAIASVVFDGTTAKYGSFTVDAEGKWSYTLDNSLGAVQELNDGDTLTETFEYTITDADGDTSEATLTITINGQTDGPPVVTPEDGDGDVSEGHNSVVENTGETVDGTVSVSAEAGIATVTINGVNITGASAASPVTLPDTGKGVLVVTGYDAATGVISYSYTEGNKVHAHNEANDNISDSFTVEVTDVAGVSSSNDLVIQILDTEPVAEDDVAQVTEDAVAPVTGNVLDNDVRGADAIASVVFDGTTAKYGSFTVDAEGKWSYTLDNSLGAVQELNDGDTLTETFEYTITDADGDTSTATLTITINGTNDAPTVAVGGGYASGIEDTDLTLTWADFKISDVDTEINDAFAITITSLPTDGKLVLIDGGVETPVAVNTTITKADIDSGNLVFRPDPDESGFDGHDTEGVGNQHQDYAHFQFVPTDGITAGEASTFVVDIRPVVDAPSLSLENAGVVSSVRETMIRVTDGNGSTIEIIDGVPNVEGYDVTESPFPQQWGGNKQDDANPELVVLRGDFNQLTTNGQGNPIPMNTINGGDKDFLFLTKDREKYEIQLGDLHSDSGYDGTIKDLDTGITIQVNNIRGFIFGDGATIVHPDVTSEIVITGYDEIALNLDAELGDTDGSETLSDVVISGLENGAEITSVKDVDGNAVQFSRNDDGTWTIVNDGKTNMNDVTVTVKVPTEAGNLNIRAEVSANEKGLSDGDALAADDSVTLAVHTTVSGSVGDDNLVGSSGNDVMIADVAGLQILPGQNYNIAFLVDTSGSMGDKGVSDAKASLKTVFEQLLESVQGENAGTVNVYLSDFDGKVQGTVTVNLSDPNALTKLNALLDSMDAEGGTNYEAAFKDAANWFHSDQVKGNPGTNLTYFITDGEPTFYQEKENTNPVVIDYSQSQDKTLDALLAERNYQPGDVIRVTLGGQSRIIVDADGTVNKWTQSFDWRGRESWSSSKLTSSGETGVRLNPQGDGTYELSQQGGVGNNNSGWRGGGQANRTASHQHAQEAFVLLQGLSTVEAIGLGLDLSVNDLTSYDSDGKVLANIDPADLADAILGKDSLLPSGKDTLEGGAGDDILFGDQIRFDGIEGGGLTALQAYIAGKLPGNVEPSSLTAQQVHEYITENPAEFNQSHQNDGDDTLDGGTGNDILYGQGGNDTLIGGAGDDILFGGEGDDTFVWNKGDEGTSNKPAVDYVMDFGDSGTDTLDITDLLSGHDLNNGDLSQYLTVSRSDSGKMEIGISSQGNGQIDQKIILDNIDFDAEKAAQIANSLKDGTLKSSDF</sequence>
<dbReference type="Pfam" id="PF17963">
    <property type="entry name" value="Big_9"/>
    <property type="match status" value="7"/>
</dbReference>
<dbReference type="InterPro" id="IPR010221">
    <property type="entry name" value="VCBS_dom"/>
</dbReference>
<feature type="region of interest" description="Disordered" evidence="1">
    <location>
        <begin position="906"/>
        <end position="925"/>
    </location>
</feature>
<dbReference type="GO" id="GO:0016020">
    <property type="term" value="C:membrane"/>
    <property type="evidence" value="ECO:0007669"/>
    <property type="project" value="InterPro"/>
</dbReference>
<feature type="region of interest" description="Disordered" evidence="1">
    <location>
        <begin position="3123"/>
        <end position="3142"/>
    </location>
</feature>
<dbReference type="EMBL" id="CP032153">
    <property type="protein sequence ID" value="AYN22525.1"/>
    <property type="molecule type" value="Genomic_DNA"/>
</dbReference>
<dbReference type="OrthoDB" id="8622300at2"/>
<accession>A0A3G2HZP2</accession>
<dbReference type="InterPro" id="IPR002035">
    <property type="entry name" value="VWF_A"/>
</dbReference>
<dbReference type="InterPro" id="IPR047777">
    <property type="entry name" value="LapA-like_RM"/>
</dbReference>
<dbReference type="Gene3D" id="3.40.50.410">
    <property type="entry name" value="von Willebrand factor, type A domain"/>
    <property type="match status" value="1"/>
</dbReference>
<organism evidence="4 5">
    <name type="scientific">Alcaligenes aquatilis</name>
    <dbReference type="NCBI Taxonomy" id="323284"/>
    <lineage>
        <taxon>Bacteria</taxon>
        <taxon>Pseudomonadati</taxon>
        <taxon>Pseudomonadota</taxon>
        <taxon>Betaproteobacteria</taxon>
        <taxon>Burkholderiales</taxon>
        <taxon>Alcaligenaceae</taxon>
        <taxon>Alcaligenes</taxon>
    </lineage>
</organism>
<feature type="region of interest" description="Disordered" evidence="1">
    <location>
        <begin position="1608"/>
        <end position="1628"/>
    </location>
</feature>
<dbReference type="InterPro" id="IPR018511">
    <property type="entry name" value="Hemolysin-typ_Ca-bd_CS"/>
</dbReference>
<dbReference type="PRINTS" id="PR00313">
    <property type="entry name" value="CABNDNGRPT"/>
</dbReference>
<dbReference type="SMART" id="SM00327">
    <property type="entry name" value="VWA"/>
    <property type="match status" value="1"/>
</dbReference>
<dbReference type="Pfam" id="PF20579">
    <property type="entry name" value="LapA"/>
    <property type="match status" value="2"/>
</dbReference>
<dbReference type="PROSITE" id="PS50234">
    <property type="entry name" value="VWFA"/>
    <property type="match status" value="1"/>
</dbReference>
<evidence type="ECO:0000313" key="5">
    <source>
        <dbReference type="Proteomes" id="UP000268070"/>
    </source>
</evidence>
<evidence type="ECO:0000313" key="4">
    <source>
        <dbReference type="EMBL" id="AYN22525.1"/>
    </source>
</evidence>
<feature type="region of interest" description="Disordered" evidence="1">
    <location>
        <begin position="507"/>
        <end position="529"/>
    </location>
</feature>
<dbReference type="InterPro" id="IPR019960">
    <property type="entry name" value="T1SS_VCA0849"/>
</dbReference>
<dbReference type="NCBIfam" id="NF033682">
    <property type="entry name" value="retention_LapA"/>
    <property type="match status" value="1"/>
</dbReference>
<dbReference type="InterPro" id="IPR046779">
    <property type="entry name" value="LapA_adhesin_dom"/>
</dbReference>
<feature type="region of interest" description="Disordered" evidence="1">
    <location>
        <begin position="1374"/>
        <end position="1394"/>
    </location>
</feature>
<dbReference type="Proteomes" id="UP000268070">
    <property type="component" value="Chromosome"/>
</dbReference>
<evidence type="ECO:0000259" key="3">
    <source>
        <dbReference type="PROSITE" id="PS50268"/>
    </source>
</evidence>
<dbReference type="InterPro" id="IPR038081">
    <property type="entry name" value="CalX-like_sf"/>
</dbReference>
<feature type="region of interest" description="Disordered" evidence="1">
    <location>
        <begin position="2077"/>
        <end position="2097"/>
    </location>
</feature>
<feature type="domain" description="VWFA" evidence="2">
    <location>
        <begin position="2759"/>
        <end position="2878"/>
    </location>
</feature>
<dbReference type="InterPro" id="IPR002126">
    <property type="entry name" value="Cadherin-like_dom"/>
</dbReference>
<dbReference type="GO" id="GO:0005509">
    <property type="term" value="F:calcium ion binding"/>
    <property type="evidence" value="ECO:0007669"/>
    <property type="project" value="InterPro"/>
</dbReference>
<dbReference type="GO" id="GO:0007156">
    <property type="term" value="P:homophilic cell adhesion via plasma membrane adhesion molecules"/>
    <property type="evidence" value="ECO:0007669"/>
    <property type="project" value="InterPro"/>
</dbReference>
<dbReference type="InterPro" id="IPR011049">
    <property type="entry name" value="Serralysin-like_metalloprot_C"/>
</dbReference>
<feature type="region of interest" description="Disordered" evidence="1">
    <location>
        <begin position="658"/>
        <end position="677"/>
    </location>
</feature>
<gene>
    <name evidence="4" type="ORF">D3M96_19360</name>
</gene>
<dbReference type="NCBIfam" id="TIGR03661">
    <property type="entry name" value="T1SS_VCA0849"/>
    <property type="match status" value="1"/>
</dbReference>
<dbReference type="CDD" id="cd00198">
    <property type="entry name" value="vWFA"/>
    <property type="match status" value="1"/>
</dbReference>
<dbReference type="InterPro" id="IPR001343">
    <property type="entry name" value="Hemolysn_Ca-bd"/>
</dbReference>
<evidence type="ECO:0000256" key="1">
    <source>
        <dbReference type="SAM" id="MobiDB-lite"/>
    </source>
</evidence>
<dbReference type="Pfam" id="PF00353">
    <property type="entry name" value="HemolysinCabind"/>
    <property type="match status" value="3"/>
</dbReference>
<dbReference type="PROSITE" id="PS50268">
    <property type="entry name" value="CADHERIN_2"/>
    <property type="match status" value="2"/>
</dbReference>
<reference evidence="4 5" key="1">
    <citation type="submission" date="2018-09" db="EMBL/GenBank/DDBJ databases">
        <title>Complete genome sequence of the hydrocarbonoclastic bacterium Alcaligenes aquatilis QD168, isolated from a crude-oil polluted marine sediment of Central Chile.</title>
        <authorList>
            <person name="Duran R.E."/>
            <person name="Barra B."/>
            <person name="Salva-Serra F."/>
            <person name="Mendez V."/>
            <person name="Moore E.R.B."/>
            <person name="Seeger M."/>
        </authorList>
    </citation>
    <scope>NUCLEOTIDE SEQUENCE [LARGE SCALE GENOMIC DNA]</scope>
    <source>
        <strain evidence="4 5">QD168</strain>
    </source>
</reference>
<dbReference type="KEGG" id="aaqu:D3M96_19360"/>
<feature type="compositionally biased region" description="Polar residues" evidence="1">
    <location>
        <begin position="2948"/>
        <end position="2959"/>
    </location>
</feature>
<dbReference type="Gene3D" id="2.60.40.2030">
    <property type="match status" value="1"/>
</dbReference>
<dbReference type="NCBIfam" id="TIGR01965">
    <property type="entry name" value="VCBS_repeat"/>
    <property type="match status" value="7"/>
</dbReference>
<dbReference type="RefSeq" id="WP_121739954.1">
    <property type="nucleotide sequence ID" value="NZ_CP032153.1"/>
</dbReference>
<protein>
    <submittedName>
        <fullName evidence="4">VWA domain-containing protein</fullName>
    </submittedName>
</protein>
<dbReference type="InterPro" id="IPR013783">
    <property type="entry name" value="Ig-like_fold"/>
</dbReference>
<dbReference type="Pfam" id="PF13519">
    <property type="entry name" value="VWA_2"/>
    <property type="match status" value="1"/>
</dbReference>
<name>A0A3G2HZP2_9BURK</name>
<feature type="domain" description="Cadherin" evidence="3">
    <location>
        <begin position="1297"/>
        <end position="1383"/>
    </location>
</feature>
<dbReference type="InterPro" id="IPR036465">
    <property type="entry name" value="vWFA_dom_sf"/>
</dbReference>
<feature type="region of interest" description="Disordered" evidence="1">
    <location>
        <begin position="1843"/>
        <end position="1862"/>
    </location>
</feature>
<feature type="domain" description="Cadherin" evidence="3">
    <location>
        <begin position="2213"/>
        <end position="2320"/>
    </location>
</feature>
<evidence type="ECO:0000259" key="2">
    <source>
        <dbReference type="PROSITE" id="PS50234"/>
    </source>
</evidence>
<dbReference type="PROSITE" id="PS00330">
    <property type="entry name" value="HEMOLYSIN_CALCIUM"/>
    <property type="match status" value="2"/>
</dbReference>
<dbReference type="SUPFAM" id="SSF141072">
    <property type="entry name" value="CalX-like"/>
    <property type="match status" value="1"/>
</dbReference>
<dbReference type="Gene3D" id="2.60.40.10">
    <property type="entry name" value="Immunoglobulins"/>
    <property type="match status" value="7"/>
</dbReference>
<dbReference type="SUPFAM" id="SSF51120">
    <property type="entry name" value="beta-Roll"/>
    <property type="match status" value="1"/>
</dbReference>